<protein>
    <submittedName>
        <fullName evidence="3">Uncharacterized protein</fullName>
    </submittedName>
</protein>
<accession>A0A9Q0HYT1</accession>
<feature type="region of interest" description="Disordered" evidence="2">
    <location>
        <begin position="240"/>
        <end position="335"/>
    </location>
</feature>
<feature type="region of interest" description="Disordered" evidence="2">
    <location>
        <begin position="363"/>
        <end position="405"/>
    </location>
</feature>
<feature type="compositionally biased region" description="Pro residues" evidence="2">
    <location>
        <begin position="251"/>
        <end position="273"/>
    </location>
</feature>
<feature type="compositionally biased region" description="Pro residues" evidence="2">
    <location>
        <begin position="363"/>
        <end position="375"/>
    </location>
</feature>
<reference evidence="3" key="1">
    <citation type="journal article" date="2022" name="Cell">
        <title>Repeat-based holocentromeres influence genome architecture and karyotype evolution.</title>
        <authorList>
            <person name="Hofstatter P.G."/>
            <person name="Thangavel G."/>
            <person name="Lux T."/>
            <person name="Neumann P."/>
            <person name="Vondrak T."/>
            <person name="Novak P."/>
            <person name="Zhang M."/>
            <person name="Costa L."/>
            <person name="Castellani M."/>
            <person name="Scott A."/>
            <person name="Toegelov H."/>
            <person name="Fuchs J."/>
            <person name="Mata-Sucre Y."/>
            <person name="Dias Y."/>
            <person name="Vanzela A.L.L."/>
            <person name="Huettel B."/>
            <person name="Almeida C.C.S."/>
            <person name="Simkova H."/>
            <person name="Souza G."/>
            <person name="Pedrosa-Harand A."/>
            <person name="Macas J."/>
            <person name="Mayer K.F.X."/>
            <person name="Houben A."/>
            <person name="Marques A."/>
        </authorList>
    </citation>
    <scope>NUCLEOTIDE SEQUENCE</scope>
    <source>
        <strain evidence="3">RhyBre1mFocal</strain>
    </source>
</reference>
<feature type="compositionally biased region" description="Polar residues" evidence="2">
    <location>
        <begin position="311"/>
        <end position="321"/>
    </location>
</feature>
<dbReference type="OrthoDB" id="1939198at2759"/>
<evidence type="ECO:0000313" key="4">
    <source>
        <dbReference type="Proteomes" id="UP001151287"/>
    </source>
</evidence>
<sequence>MKSSQTLLAKAIAVTVAILTLITNETIAFTENHHADISPPPPSYINTQPHPPPMYLYTPAVKVVGKVYCYRCYDLQNPTQSHDKQQLQDATVKVTCNAHDKEIIEYGQTKSNGKYSITILDFPYWLYGSTCKVELHGAPIGSDCTVPIPGLTEWDELNSYTVTTDEVVFKAKELAFAPKVPYECNKLPHGEVPPLFHKSPPPPIMHVPQVPKYKSPPPAYVPVPHVPTYQYRSPPLPVIPTPQAPVHHSQSPPPLPVLVPQVPPYQHESPPPALVSAPKVPNHYFRSSPPPSLSVPPLPSHHDSSQPSPSTVPQIPTYQYNSPPPRSKLVPIAPTYQYKSPPPPLLSPLPLITPLTPQVPIYHSPPPPASLPMPQIPTYTNNPPTPQSVPVPQVPTYPNNPPPPLSVRTPKISTYSYNPPLPPFVPIPQVPNYPQKFPPPLTAMLLPPLVNNKYPPPQNLPTYIKSPPPAPLLPTISSPLPINSYTSPLSPSKLSPPPSS</sequence>
<organism evidence="3 4">
    <name type="scientific">Rhynchospora breviuscula</name>
    <dbReference type="NCBI Taxonomy" id="2022672"/>
    <lineage>
        <taxon>Eukaryota</taxon>
        <taxon>Viridiplantae</taxon>
        <taxon>Streptophyta</taxon>
        <taxon>Embryophyta</taxon>
        <taxon>Tracheophyta</taxon>
        <taxon>Spermatophyta</taxon>
        <taxon>Magnoliopsida</taxon>
        <taxon>Liliopsida</taxon>
        <taxon>Poales</taxon>
        <taxon>Cyperaceae</taxon>
        <taxon>Cyperoideae</taxon>
        <taxon>Rhynchosporeae</taxon>
        <taxon>Rhynchospora</taxon>
    </lineage>
</organism>
<dbReference type="Pfam" id="PF01190">
    <property type="entry name" value="Pollen_Ole_e_1"/>
    <property type="match status" value="1"/>
</dbReference>
<evidence type="ECO:0000256" key="2">
    <source>
        <dbReference type="SAM" id="MobiDB-lite"/>
    </source>
</evidence>
<feature type="compositionally biased region" description="Pro residues" evidence="2">
    <location>
        <begin position="383"/>
        <end position="405"/>
    </location>
</feature>
<comment type="caution">
    <text evidence="3">The sequence shown here is derived from an EMBL/GenBank/DDBJ whole genome shotgun (WGS) entry which is preliminary data.</text>
</comment>
<dbReference type="EMBL" id="JAMQYH010000001">
    <property type="protein sequence ID" value="KAJ1703709.1"/>
    <property type="molecule type" value="Genomic_DNA"/>
</dbReference>
<gene>
    <name evidence="3" type="ORF">LUZ63_003488</name>
</gene>
<proteinExistence type="predicted"/>
<evidence type="ECO:0000256" key="1">
    <source>
        <dbReference type="ARBA" id="ARBA00022729"/>
    </source>
</evidence>
<dbReference type="AlphaFoldDB" id="A0A9Q0HYT1"/>
<feature type="compositionally biased region" description="Pro residues" evidence="2">
    <location>
        <begin position="288"/>
        <end position="299"/>
    </location>
</feature>
<dbReference type="PANTHER" id="PTHR33470">
    <property type="entry name" value="OS01G0164075 PROTEIN"/>
    <property type="match status" value="1"/>
</dbReference>
<evidence type="ECO:0000313" key="3">
    <source>
        <dbReference type="EMBL" id="KAJ1703709.1"/>
    </source>
</evidence>
<name>A0A9Q0HYT1_9POAL</name>
<dbReference type="Proteomes" id="UP001151287">
    <property type="component" value="Unassembled WGS sequence"/>
</dbReference>
<dbReference type="PANTHER" id="PTHR33470:SF27">
    <property type="entry name" value="OS01G0899700 PROTEIN"/>
    <property type="match status" value="1"/>
</dbReference>
<keyword evidence="4" id="KW-1185">Reference proteome</keyword>
<keyword evidence="1" id="KW-0732">Signal</keyword>